<name>A0A7S7NSY7_PALFE</name>
<dbReference type="AlphaFoldDB" id="A0A7S7NSY7"/>
<organism evidence="1 2">
    <name type="scientific">Paludibaculum fermentans</name>
    <dbReference type="NCBI Taxonomy" id="1473598"/>
    <lineage>
        <taxon>Bacteria</taxon>
        <taxon>Pseudomonadati</taxon>
        <taxon>Acidobacteriota</taxon>
        <taxon>Terriglobia</taxon>
        <taxon>Bryobacterales</taxon>
        <taxon>Bryobacteraceae</taxon>
        <taxon>Paludibaculum</taxon>
    </lineage>
</organism>
<dbReference type="EMBL" id="CP063849">
    <property type="protein sequence ID" value="QOY89217.1"/>
    <property type="molecule type" value="Genomic_DNA"/>
</dbReference>
<dbReference type="KEGG" id="pfer:IRI77_04460"/>
<evidence type="ECO:0000313" key="1">
    <source>
        <dbReference type="EMBL" id="QOY89217.1"/>
    </source>
</evidence>
<gene>
    <name evidence="1" type="ORF">IRI77_04460</name>
</gene>
<reference evidence="1 2" key="1">
    <citation type="submission" date="2020-10" db="EMBL/GenBank/DDBJ databases">
        <title>Complete genome sequence of Paludibaculum fermentans P105T, a facultatively anaerobic acidobacterium capable of dissimilatory Fe(III) reduction.</title>
        <authorList>
            <person name="Dedysh S.N."/>
            <person name="Beletsky A.V."/>
            <person name="Kulichevskaya I.S."/>
            <person name="Mardanov A.V."/>
            <person name="Ravin N.V."/>
        </authorList>
    </citation>
    <scope>NUCLEOTIDE SEQUENCE [LARGE SCALE GENOMIC DNA]</scope>
    <source>
        <strain evidence="1 2">P105</strain>
    </source>
</reference>
<evidence type="ECO:0000313" key="2">
    <source>
        <dbReference type="Proteomes" id="UP000593892"/>
    </source>
</evidence>
<accession>A0A7S7NSY7</accession>
<dbReference type="Proteomes" id="UP000593892">
    <property type="component" value="Chromosome"/>
</dbReference>
<keyword evidence="2" id="KW-1185">Reference proteome</keyword>
<evidence type="ECO:0008006" key="3">
    <source>
        <dbReference type="Google" id="ProtNLM"/>
    </source>
</evidence>
<protein>
    <recommendedName>
        <fullName evidence="3">CN hydrolase domain-containing protein</fullName>
    </recommendedName>
</protein>
<dbReference type="RefSeq" id="WP_194450879.1">
    <property type="nucleotide sequence ID" value="NZ_CP063849.1"/>
</dbReference>
<proteinExistence type="predicted"/>
<sequence>MRLFAAIVTEDTEVPETQMLDGLDKAKTKMERLEQAVADSYRDIQQSLQAHPVMSWQAVFLAPEYYFSKQREVNDRFFSQNIKQWVLHRLVALAKQYPKFLIIPGTVLWTKKAYTTTKTVTPSGMDQEKHAVNANRVAKAKTRIQNAAPFGTETQAKGWAFQNNSAFTTTPAKMLDKADVMETRIAQNVAYVCLGDQVIKYHKVGNYKEVEGEQGNIVFVPGNIVGRFSVGGVKYGLEICMDHALGVLGSTINAPTDKVHIALIVSSYVSNKGSTNAAVTLHSSTMEQQMFVDTNTNYATTTGTAPVRFEGGGTGRLALGLTHNPIRKPSYTIWVIDLDDNLLGINNVSTYQLGGTNLDSIGDKYF</sequence>